<evidence type="ECO:0000256" key="2">
    <source>
        <dbReference type="SAM" id="SignalP"/>
    </source>
</evidence>
<evidence type="ECO:0000313" key="3">
    <source>
        <dbReference type="EMBL" id="GIJ20229.1"/>
    </source>
</evidence>
<feature type="chain" id="PRO_5045984279" evidence="2">
    <location>
        <begin position="23"/>
        <end position="207"/>
    </location>
</feature>
<dbReference type="Proteomes" id="UP000643165">
    <property type="component" value="Unassembled WGS sequence"/>
</dbReference>
<evidence type="ECO:0000256" key="1">
    <source>
        <dbReference type="SAM" id="MobiDB-lite"/>
    </source>
</evidence>
<gene>
    <name evidence="3" type="ORF">Vlu01_08530</name>
</gene>
<proteinExistence type="predicted"/>
<keyword evidence="4" id="KW-1185">Reference proteome</keyword>
<keyword evidence="2" id="KW-0732">Signal</keyword>
<reference evidence="3 4" key="1">
    <citation type="submission" date="2021-01" db="EMBL/GenBank/DDBJ databases">
        <title>Whole genome shotgun sequence of Verrucosispora lutea NBRC 106530.</title>
        <authorList>
            <person name="Komaki H."/>
            <person name="Tamura T."/>
        </authorList>
    </citation>
    <scope>NUCLEOTIDE SEQUENCE [LARGE SCALE GENOMIC DNA]</scope>
    <source>
        <strain evidence="3 4">NBRC 106530</strain>
    </source>
</reference>
<feature type="signal peptide" evidence="2">
    <location>
        <begin position="1"/>
        <end position="22"/>
    </location>
</feature>
<feature type="region of interest" description="Disordered" evidence="1">
    <location>
        <begin position="25"/>
        <end position="111"/>
    </location>
</feature>
<evidence type="ECO:0000313" key="4">
    <source>
        <dbReference type="Proteomes" id="UP000643165"/>
    </source>
</evidence>
<sequence length="207" mass="20796">MSHRILPAVVLLVVTVVLTACGADPEGSPAAAPTPTVVVPSVDPSAPSAPDPVPSPTGEVGLVAPSSAAAVPSSAAARPTPAGPDAGGTTERRPSSPPPVVLPPRQADAPTGREVVAAFRKAGLKAANARDRSVDCGPDGLGLGCSEIVVTDNVAVYVFPDESSAGDLAERWSGAAYRSGTVVLNYLEGPTPPADRPRYAKVLDALR</sequence>
<feature type="compositionally biased region" description="Low complexity" evidence="1">
    <location>
        <begin position="64"/>
        <end position="80"/>
    </location>
</feature>
<name>A0ABQ4IQP0_9ACTN</name>
<dbReference type="RefSeq" id="WP_203994048.1">
    <property type="nucleotide sequence ID" value="NZ_BOPB01000003.1"/>
</dbReference>
<protein>
    <submittedName>
        <fullName evidence="3">Uncharacterized protein</fullName>
    </submittedName>
</protein>
<accession>A0ABQ4IQP0</accession>
<organism evidence="3 4">
    <name type="scientific">Micromonospora lutea</name>
    <dbReference type="NCBI Taxonomy" id="419825"/>
    <lineage>
        <taxon>Bacteria</taxon>
        <taxon>Bacillati</taxon>
        <taxon>Actinomycetota</taxon>
        <taxon>Actinomycetes</taxon>
        <taxon>Micromonosporales</taxon>
        <taxon>Micromonosporaceae</taxon>
        <taxon>Micromonospora</taxon>
    </lineage>
</organism>
<dbReference type="EMBL" id="BOPB01000003">
    <property type="protein sequence ID" value="GIJ20229.1"/>
    <property type="molecule type" value="Genomic_DNA"/>
</dbReference>
<dbReference type="PROSITE" id="PS51257">
    <property type="entry name" value="PROKAR_LIPOPROTEIN"/>
    <property type="match status" value="1"/>
</dbReference>
<feature type="compositionally biased region" description="Low complexity" evidence="1">
    <location>
        <begin position="28"/>
        <end position="46"/>
    </location>
</feature>
<comment type="caution">
    <text evidence="3">The sequence shown here is derived from an EMBL/GenBank/DDBJ whole genome shotgun (WGS) entry which is preliminary data.</text>
</comment>